<name>A0A2N7PKS5_9BACT</name>
<dbReference type="PANTHER" id="PTHR33525">
    <property type="match status" value="1"/>
</dbReference>
<dbReference type="SUPFAM" id="SSF109604">
    <property type="entry name" value="HD-domain/PDEase-like"/>
    <property type="match status" value="1"/>
</dbReference>
<dbReference type="CDD" id="cd00077">
    <property type="entry name" value="HDc"/>
    <property type="match status" value="1"/>
</dbReference>
<accession>A0A2N7PKS5</accession>
<dbReference type="InterPro" id="IPR003607">
    <property type="entry name" value="HD/PDEase_dom"/>
</dbReference>
<comment type="caution">
    <text evidence="2">The sequence shown here is derived from an EMBL/GenBank/DDBJ whole genome shotgun (WGS) entry which is preliminary data.</text>
</comment>
<dbReference type="SMART" id="SM00471">
    <property type="entry name" value="HDc"/>
    <property type="match status" value="1"/>
</dbReference>
<keyword evidence="2" id="KW-0378">Hydrolase</keyword>
<dbReference type="InterPro" id="IPR013976">
    <property type="entry name" value="HDOD"/>
</dbReference>
<evidence type="ECO:0000313" key="3">
    <source>
        <dbReference type="Proteomes" id="UP000235731"/>
    </source>
</evidence>
<gene>
    <name evidence="2" type="ORF">C0197_01715</name>
</gene>
<dbReference type="NCBIfam" id="TIGR00277">
    <property type="entry name" value="HDIG"/>
    <property type="match status" value="1"/>
</dbReference>
<sequence>MNPDPSEKRKEVKKKLRKLEGLPTLPPIIQRLNQMIEDERTSLHQIAEIIEKDQVITTKILRLANSAFYGFPRKVSTVQQAMMLLGLNVLKILIMTSSIFEFIHKEDIGLWEHSIGVAACSKIIAEKIGAGDSQEIATAGLLHDLGRVIIMVVLKEDQPKILDLISEGVDPLSAEKRVLGIDHAEIGAFLMAQWNLPERLIEAVASHHNLENSKKYRKEASILHLSDLLVHARGYGKTLYESLPPFEVRALKYLGLGWGEIKEILFNLEPRLYELKFFTEELKKELSS</sequence>
<dbReference type="PROSITE" id="PS51833">
    <property type="entry name" value="HDOD"/>
    <property type="match status" value="1"/>
</dbReference>
<dbReference type="InterPro" id="IPR006675">
    <property type="entry name" value="HDIG_dom"/>
</dbReference>
<reference evidence="2 3" key="1">
    <citation type="submission" date="2018-01" db="EMBL/GenBank/DDBJ databases">
        <title>Metagenomic assembled genomes from two thermal pools in the Uzon Caldera, Kamchatka, Russia.</title>
        <authorList>
            <person name="Wilkins L."/>
            <person name="Ettinger C."/>
        </authorList>
    </citation>
    <scope>NUCLEOTIDE SEQUENCE [LARGE SCALE GENOMIC DNA]</scope>
    <source>
        <strain evidence="2">ZAV-15</strain>
    </source>
</reference>
<dbReference type="Pfam" id="PF08668">
    <property type="entry name" value="HDOD"/>
    <property type="match status" value="1"/>
</dbReference>
<organism evidence="2 3">
    <name type="scientific">Caldimicrobium thiodismutans</name>
    <dbReference type="NCBI Taxonomy" id="1653476"/>
    <lineage>
        <taxon>Bacteria</taxon>
        <taxon>Pseudomonadati</taxon>
        <taxon>Thermodesulfobacteriota</taxon>
        <taxon>Thermodesulfobacteria</taxon>
        <taxon>Thermodesulfobacteriales</taxon>
        <taxon>Thermodesulfobacteriaceae</taxon>
        <taxon>Caldimicrobium</taxon>
    </lineage>
</organism>
<dbReference type="InterPro" id="IPR052340">
    <property type="entry name" value="RNase_Y/CdgJ"/>
</dbReference>
<evidence type="ECO:0000313" key="2">
    <source>
        <dbReference type="EMBL" id="PMP63917.1"/>
    </source>
</evidence>
<proteinExistence type="predicted"/>
<evidence type="ECO:0000259" key="1">
    <source>
        <dbReference type="PROSITE" id="PS51833"/>
    </source>
</evidence>
<feature type="domain" description="HDOD" evidence="1">
    <location>
        <begin position="22"/>
        <end position="210"/>
    </location>
</feature>
<dbReference type="EMBL" id="PNIE01000025">
    <property type="protein sequence ID" value="PMP63917.1"/>
    <property type="molecule type" value="Genomic_DNA"/>
</dbReference>
<dbReference type="AlphaFoldDB" id="A0A2N7PKS5"/>
<dbReference type="Proteomes" id="UP000235731">
    <property type="component" value="Unassembled WGS sequence"/>
</dbReference>
<protein>
    <submittedName>
        <fullName evidence="2">HD family phosphohydrolase</fullName>
    </submittedName>
</protein>
<dbReference type="PANTHER" id="PTHR33525:SF3">
    <property type="entry name" value="RIBONUCLEASE Y"/>
    <property type="match status" value="1"/>
</dbReference>
<dbReference type="GO" id="GO:0016787">
    <property type="term" value="F:hydrolase activity"/>
    <property type="evidence" value="ECO:0007669"/>
    <property type="project" value="UniProtKB-KW"/>
</dbReference>
<dbReference type="Gene3D" id="1.10.3210.10">
    <property type="entry name" value="Hypothetical protein af1432"/>
    <property type="match status" value="1"/>
</dbReference>